<gene>
    <name evidence="3" type="ORF">Tco_1006053</name>
</gene>
<feature type="coiled-coil region" evidence="1">
    <location>
        <begin position="606"/>
        <end position="713"/>
    </location>
</feature>
<proteinExistence type="predicted"/>
<evidence type="ECO:0000256" key="2">
    <source>
        <dbReference type="SAM" id="MobiDB-lite"/>
    </source>
</evidence>
<feature type="region of interest" description="Disordered" evidence="2">
    <location>
        <begin position="1"/>
        <end position="41"/>
    </location>
</feature>
<organism evidence="3 4">
    <name type="scientific">Tanacetum coccineum</name>
    <dbReference type="NCBI Taxonomy" id="301880"/>
    <lineage>
        <taxon>Eukaryota</taxon>
        <taxon>Viridiplantae</taxon>
        <taxon>Streptophyta</taxon>
        <taxon>Embryophyta</taxon>
        <taxon>Tracheophyta</taxon>
        <taxon>Spermatophyta</taxon>
        <taxon>Magnoliopsida</taxon>
        <taxon>eudicotyledons</taxon>
        <taxon>Gunneridae</taxon>
        <taxon>Pentapetalae</taxon>
        <taxon>asterids</taxon>
        <taxon>campanulids</taxon>
        <taxon>Asterales</taxon>
        <taxon>Asteraceae</taxon>
        <taxon>Asteroideae</taxon>
        <taxon>Anthemideae</taxon>
        <taxon>Anthemidinae</taxon>
        <taxon>Tanacetum</taxon>
    </lineage>
</organism>
<evidence type="ECO:0008006" key="5">
    <source>
        <dbReference type="Google" id="ProtNLM"/>
    </source>
</evidence>
<accession>A0ABQ5FHT2</accession>
<keyword evidence="4" id="KW-1185">Reference proteome</keyword>
<sequence>MSSNSDDIQAAGSDTRPPMLDRTDYESCLEPQGKGYTSELPLEGRCQFLAPERPRTYDDLNDDEKKRYDADVRVLSSPKEDRESQLVMMNLEPFKMLPGEKNINEYYVRFHKLVNDMRNIRMTMPNIQLNSKFVNNMSPEWDRFVTAVKLNKGLKETNHEQLYAYLKQHEKHAAQDRLIIERITPSTNDPLAFVSSVQPYSQPSQSQSHQYQSSTTPPQSQNVQSIPYSQFAESSSPDSGYTQTEEILNTLSKQFALLTQSFRATLPQTNNQLRTSSNTRNQATIQDGQIVVQNVQGRQNQNQRNFARGNGAAGFGGMQNRAGNVNAGQGRLIKCYNCNGMRHIARNFLDEEELLFLAGEQGNTFDADVDNQPTIFMANLSSAGSANPQFGPSNASILSEVHILENAIDHSATTQNKLEIHNEVQQSNVSDSTSVHIGAQNPFYLKKAKVNQPSLYDGNELINLDHHPIDIPSLEEELVLAELTRQKMHEKLNDPTMLKPLKQVFWSLDLSLKRFEGQELKGQRPTLPVMIPATVYPPTTPVIGSLKLFQQQSITEVRAMKAVFEEMEAEVDQNAIDKKYREIERKDLLIINENLIANCIAQDVAHVNLQLKQQHLKENANNLKSKSPRDVPEFDVFFELGMRDDQIQSHKNTIRKLKAQISELKANKKDFKAENAKIKLHYQELFNSIKVTRVQTTEKAKSLQHEIENLRAQLKGKMPFVASDVKTPKVFAFEKYEIDVEPISLRLKKNQEVHLHYIKRLRENVETLRKIVEDAKVERPLDTSLASAFRYTKHSQELRKSALSSSGVKARSNTKEKIGPCQQDVP</sequence>
<protein>
    <recommendedName>
        <fullName evidence="5">CCHC-type domain-containing protein</fullName>
    </recommendedName>
</protein>
<name>A0ABQ5FHT2_9ASTR</name>
<feature type="compositionally biased region" description="Polar residues" evidence="2">
    <location>
        <begin position="226"/>
        <end position="243"/>
    </location>
</feature>
<comment type="caution">
    <text evidence="3">The sequence shown here is derived from an EMBL/GenBank/DDBJ whole genome shotgun (WGS) entry which is preliminary data.</text>
</comment>
<feature type="region of interest" description="Disordered" evidence="2">
    <location>
        <begin position="191"/>
        <end position="243"/>
    </location>
</feature>
<reference evidence="3" key="1">
    <citation type="journal article" date="2022" name="Int. J. Mol. Sci.">
        <title>Draft Genome of Tanacetum Coccineum: Genomic Comparison of Closely Related Tanacetum-Family Plants.</title>
        <authorList>
            <person name="Yamashiro T."/>
            <person name="Shiraishi A."/>
            <person name="Nakayama K."/>
            <person name="Satake H."/>
        </authorList>
    </citation>
    <scope>NUCLEOTIDE SEQUENCE</scope>
</reference>
<feature type="compositionally biased region" description="Low complexity" evidence="2">
    <location>
        <begin position="195"/>
        <end position="225"/>
    </location>
</feature>
<evidence type="ECO:0000313" key="3">
    <source>
        <dbReference type="EMBL" id="GJT62520.1"/>
    </source>
</evidence>
<reference evidence="3" key="2">
    <citation type="submission" date="2022-01" db="EMBL/GenBank/DDBJ databases">
        <authorList>
            <person name="Yamashiro T."/>
            <person name="Shiraishi A."/>
            <person name="Satake H."/>
            <person name="Nakayama K."/>
        </authorList>
    </citation>
    <scope>NUCLEOTIDE SEQUENCE</scope>
</reference>
<evidence type="ECO:0000256" key="1">
    <source>
        <dbReference type="SAM" id="Coils"/>
    </source>
</evidence>
<dbReference type="EMBL" id="BQNB010017384">
    <property type="protein sequence ID" value="GJT62520.1"/>
    <property type="molecule type" value="Genomic_DNA"/>
</dbReference>
<dbReference type="Proteomes" id="UP001151760">
    <property type="component" value="Unassembled WGS sequence"/>
</dbReference>
<evidence type="ECO:0000313" key="4">
    <source>
        <dbReference type="Proteomes" id="UP001151760"/>
    </source>
</evidence>
<feature type="region of interest" description="Disordered" evidence="2">
    <location>
        <begin position="800"/>
        <end position="826"/>
    </location>
</feature>
<keyword evidence="1" id="KW-0175">Coiled coil</keyword>